<dbReference type="NCBIfam" id="TIGR04057">
    <property type="entry name" value="SusC_RagA_signa"/>
    <property type="match status" value="1"/>
</dbReference>
<feature type="chain" id="PRO_5047366059" evidence="8">
    <location>
        <begin position="27"/>
        <end position="1172"/>
    </location>
</feature>
<dbReference type="InterPro" id="IPR012910">
    <property type="entry name" value="Plug_dom"/>
</dbReference>
<dbReference type="InterPro" id="IPR008969">
    <property type="entry name" value="CarboxyPept-like_regulatory"/>
</dbReference>
<comment type="caution">
    <text evidence="10">The sequence shown here is derived from an EMBL/GenBank/DDBJ whole genome shotgun (WGS) entry which is preliminary data.</text>
</comment>
<dbReference type="Gene3D" id="2.60.40.1120">
    <property type="entry name" value="Carboxypeptidase-like, regulatory domain"/>
    <property type="match status" value="1"/>
</dbReference>
<keyword evidence="5 7" id="KW-0472">Membrane</keyword>
<dbReference type="InterPro" id="IPR039426">
    <property type="entry name" value="TonB-dep_rcpt-like"/>
</dbReference>
<dbReference type="InterPro" id="IPR036942">
    <property type="entry name" value="Beta-barrel_TonB_sf"/>
</dbReference>
<protein>
    <submittedName>
        <fullName evidence="10">SusC/RagA family TonB-linked outer membrane protein</fullName>
    </submittedName>
</protein>
<dbReference type="InterPro" id="IPR037066">
    <property type="entry name" value="Plug_dom_sf"/>
</dbReference>
<dbReference type="PROSITE" id="PS52016">
    <property type="entry name" value="TONB_DEPENDENT_REC_3"/>
    <property type="match status" value="1"/>
</dbReference>
<evidence type="ECO:0000256" key="6">
    <source>
        <dbReference type="ARBA" id="ARBA00023237"/>
    </source>
</evidence>
<evidence type="ECO:0000256" key="8">
    <source>
        <dbReference type="SAM" id="SignalP"/>
    </source>
</evidence>
<evidence type="ECO:0000313" key="10">
    <source>
        <dbReference type="EMBL" id="MBC5619871.1"/>
    </source>
</evidence>
<keyword evidence="6 7" id="KW-0998">Cell outer membrane</keyword>
<gene>
    <name evidence="10" type="ORF">H8S64_02040</name>
</gene>
<accession>A0ABR7CW15</accession>
<evidence type="ECO:0000259" key="9">
    <source>
        <dbReference type="Pfam" id="PF07715"/>
    </source>
</evidence>
<dbReference type="Proteomes" id="UP000646484">
    <property type="component" value="Unassembled WGS sequence"/>
</dbReference>
<feature type="signal peptide" evidence="8">
    <location>
        <begin position="1"/>
        <end position="26"/>
    </location>
</feature>
<comment type="similarity">
    <text evidence="7">Belongs to the TonB-dependent receptor family.</text>
</comment>
<evidence type="ECO:0000256" key="4">
    <source>
        <dbReference type="ARBA" id="ARBA00022692"/>
    </source>
</evidence>
<evidence type="ECO:0000256" key="2">
    <source>
        <dbReference type="ARBA" id="ARBA00022448"/>
    </source>
</evidence>
<proteinExistence type="inferred from homology"/>
<dbReference type="SUPFAM" id="SSF49464">
    <property type="entry name" value="Carboxypeptidase regulatory domain-like"/>
    <property type="match status" value="1"/>
</dbReference>
<dbReference type="Pfam" id="PF13715">
    <property type="entry name" value="CarbopepD_reg_2"/>
    <property type="match status" value="1"/>
</dbReference>
<name>A0ABR7CW15_9BACT</name>
<dbReference type="InterPro" id="IPR023997">
    <property type="entry name" value="TonB-dep_OMP_SusC/RagA_CS"/>
</dbReference>
<keyword evidence="2 7" id="KW-0813">Transport</keyword>
<evidence type="ECO:0000256" key="1">
    <source>
        <dbReference type="ARBA" id="ARBA00004571"/>
    </source>
</evidence>
<feature type="domain" description="TonB-dependent receptor plug" evidence="9">
    <location>
        <begin position="201"/>
        <end position="329"/>
    </location>
</feature>
<keyword evidence="4 7" id="KW-0812">Transmembrane</keyword>
<reference evidence="10 11" key="1">
    <citation type="submission" date="2020-08" db="EMBL/GenBank/DDBJ databases">
        <title>Genome public.</title>
        <authorList>
            <person name="Liu C."/>
            <person name="Sun Q."/>
        </authorList>
    </citation>
    <scope>NUCLEOTIDE SEQUENCE [LARGE SCALE GENOMIC DNA]</scope>
    <source>
        <strain evidence="10 11">NSJ-56</strain>
    </source>
</reference>
<dbReference type="EMBL" id="JACOOH010000001">
    <property type="protein sequence ID" value="MBC5619871.1"/>
    <property type="molecule type" value="Genomic_DNA"/>
</dbReference>
<dbReference type="Pfam" id="PF07715">
    <property type="entry name" value="Plug"/>
    <property type="match status" value="1"/>
</dbReference>
<evidence type="ECO:0000256" key="7">
    <source>
        <dbReference type="PROSITE-ProRule" id="PRU01360"/>
    </source>
</evidence>
<evidence type="ECO:0000313" key="11">
    <source>
        <dbReference type="Proteomes" id="UP000646484"/>
    </source>
</evidence>
<comment type="subcellular location">
    <subcellularLocation>
        <location evidence="1 7">Cell outer membrane</location>
        <topology evidence="1 7">Multi-pass membrane protein</topology>
    </subcellularLocation>
</comment>
<evidence type="ECO:0000256" key="3">
    <source>
        <dbReference type="ARBA" id="ARBA00022452"/>
    </source>
</evidence>
<dbReference type="Gene3D" id="2.170.130.10">
    <property type="entry name" value="TonB-dependent receptor, plug domain"/>
    <property type="match status" value="1"/>
</dbReference>
<keyword evidence="11" id="KW-1185">Reference proteome</keyword>
<keyword evidence="8" id="KW-0732">Signal</keyword>
<dbReference type="NCBIfam" id="TIGR04056">
    <property type="entry name" value="OMP_RagA_SusC"/>
    <property type="match status" value="1"/>
</dbReference>
<keyword evidence="3 7" id="KW-1134">Transmembrane beta strand</keyword>
<dbReference type="Gene3D" id="2.40.170.20">
    <property type="entry name" value="TonB-dependent receptor, beta-barrel domain"/>
    <property type="match status" value="1"/>
</dbReference>
<evidence type="ECO:0000256" key="5">
    <source>
        <dbReference type="ARBA" id="ARBA00023136"/>
    </source>
</evidence>
<sequence>MKIFLSKMKFSLLFLMLFCSYTEVFSQKVTLEVKNMDLYTVLLQLKNQTGVRILYDADYTKQIKCEDTNFVEKELTDVLSQLLAKTSLVYKEVNGTFVISKAPEKENKTVKLTGTVKDVQGVPLPGVTVVIKGTAIGVSTDAQGGFTLNVKEQERITLVFSFVGMKTKEAVATPNKAMTITLEEDTQTIDEVVITGYQVVDKRKNTSAITSVKAADIMRPGVTSIDQMLEGQIPDLVSMTNSGEIGVAPKLRIRGTSTLIGNREPLWVIDGIVQQDPVNISPEELNNPDYINRIGNAISGLNPQDIERIDVLKDASATALYGTKAANGVIVITTKRGHLGAPMVSYNMTGTLKFRPRYSDRHIDVMTSKERVQFSRDLLNSNYNFSNRVSLVGYEYLYAQLYAKQISYDEFVKQVSDLESLNTDWFSVLGNDAFSSQHTVSLSGGSELIRYYASIGYTDDNDVIEFNRNDRYTAKLNLDIHFSDRVSLSLGIDGNKSTRKYYQNDLAPIDYAYNTSRAIPFRNEDGTLFYYKKYSGSNLYKFNILNELENSGCSQEGSSLQFQANLLYNPLSWLKLNGIFAYSISNTDITSYWGAETFYAAQLRHGELGEEFDAAESELPAGGELKQQTTRNENYTIRFQLDANKYFGQEEQHNINASFGFEASSSKYVGTDIINRGYYPDRGMQFATFNQGDYPKFDAWLLNNRPTLTDNLTNLVAAYASISYSYQNWITLNANARYDGSNRFGSQSNDKLLPVWSASLSYNPLEQFQVTDFFDFLHLKFSYGYQGNMQDGQSPEMIIKKLPMDEYYHELLSEVSIYPNPNLKWERTSSLNAGIEFSILNRRLMVSSDFYHKKTKDAFLSKKISGVNGIDSYTVNSGEVLNRGYNVSLTGVPVQTQDFRWSLSTSISKTFNRVETKPSTDEFNVDHFLDGTVITKGNPVNTFFSYRFKGLSPLDGGPLFYDYKENPERLYGKSKHDIFTTILEASGSREPKFSGSFNNTFTYKNFRLNMTLAYSLGAKTRLFKLFDNQDFGPEQNVNRDFLDRWQRPGDEMYTDIPVIMNGGVSGYDVHWSSYGDLLPTFGGSAWNMYNYSDLRVVSADYLKCTTMTLTYSFPNELISKWKLQRLELSLSTNNPFIFCSSKLKGQTPTQGGFTTIQLSERPTFSFGLYVSF</sequence>
<dbReference type="InterPro" id="IPR023996">
    <property type="entry name" value="TonB-dep_OMP_SusC/RagA"/>
</dbReference>
<dbReference type="Gene3D" id="3.55.50.30">
    <property type="match status" value="1"/>
</dbReference>
<organism evidence="10 11">
    <name type="scientific">Butyricimonas hominis</name>
    <dbReference type="NCBI Taxonomy" id="2763032"/>
    <lineage>
        <taxon>Bacteria</taxon>
        <taxon>Pseudomonadati</taxon>
        <taxon>Bacteroidota</taxon>
        <taxon>Bacteroidia</taxon>
        <taxon>Bacteroidales</taxon>
        <taxon>Odoribacteraceae</taxon>
        <taxon>Butyricimonas</taxon>
    </lineage>
</organism>
<dbReference type="SUPFAM" id="SSF56935">
    <property type="entry name" value="Porins"/>
    <property type="match status" value="1"/>
</dbReference>